<sequence>MLILCTVLPRTCDVQTSPNGFEKFNCQYLALKLTHSKRPGVKITL</sequence>
<reference evidence="1 2" key="1">
    <citation type="journal article" date="2017" name="Curr. Biol.">
        <title>The Evolution of Venom by Co-option of Single-Copy Genes.</title>
        <authorList>
            <person name="Martinson E.O."/>
            <person name="Mrinalini"/>
            <person name="Kelkar Y.D."/>
            <person name="Chang C.H."/>
            <person name="Werren J.H."/>
        </authorList>
    </citation>
    <scope>NUCLEOTIDE SEQUENCE [LARGE SCALE GENOMIC DNA]</scope>
    <source>
        <strain evidence="1 2">Alberta</strain>
        <tissue evidence="1">Whole body</tissue>
    </source>
</reference>
<protein>
    <submittedName>
        <fullName evidence="1">Uncharacterized protein</fullName>
    </submittedName>
</protein>
<name>A0A232ERZ3_9HYME</name>
<organism evidence="1 2">
    <name type="scientific">Trichomalopsis sarcophagae</name>
    <dbReference type="NCBI Taxonomy" id="543379"/>
    <lineage>
        <taxon>Eukaryota</taxon>
        <taxon>Metazoa</taxon>
        <taxon>Ecdysozoa</taxon>
        <taxon>Arthropoda</taxon>
        <taxon>Hexapoda</taxon>
        <taxon>Insecta</taxon>
        <taxon>Pterygota</taxon>
        <taxon>Neoptera</taxon>
        <taxon>Endopterygota</taxon>
        <taxon>Hymenoptera</taxon>
        <taxon>Apocrita</taxon>
        <taxon>Proctotrupomorpha</taxon>
        <taxon>Chalcidoidea</taxon>
        <taxon>Pteromalidae</taxon>
        <taxon>Pteromalinae</taxon>
        <taxon>Trichomalopsis</taxon>
    </lineage>
</organism>
<evidence type="ECO:0000313" key="1">
    <source>
        <dbReference type="EMBL" id="OXU21124.1"/>
    </source>
</evidence>
<comment type="caution">
    <text evidence="1">The sequence shown here is derived from an EMBL/GenBank/DDBJ whole genome shotgun (WGS) entry which is preliminary data.</text>
</comment>
<accession>A0A232ERZ3</accession>
<proteinExistence type="predicted"/>
<gene>
    <name evidence="1" type="ORF">TSAR_012552</name>
</gene>
<dbReference type="AlphaFoldDB" id="A0A232ERZ3"/>
<dbReference type="Proteomes" id="UP000215335">
    <property type="component" value="Unassembled WGS sequence"/>
</dbReference>
<dbReference type="EMBL" id="NNAY01002531">
    <property type="protein sequence ID" value="OXU21124.1"/>
    <property type="molecule type" value="Genomic_DNA"/>
</dbReference>
<evidence type="ECO:0000313" key="2">
    <source>
        <dbReference type="Proteomes" id="UP000215335"/>
    </source>
</evidence>
<keyword evidence="2" id="KW-1185">Reference proteome</keyword>